<evidence type="ECO:0000256" key="4">
    <source>
        <dbReference type="ARBA" id="ARBA00022989"/>
    </source>
</evidence>
<gene>
    <name evidence="8" type="ORF">CK203_040317</name>
</gene>
<dbReference type="InterPro" id="IPR026961">
    <property type="entry name" value="PGG_dom"/>
</dbReference>
<evidence type="ECO:0000256" key="3">
    <source>
        <dbReference type="ARBA" id="ARBA00022737"/>
    </source>
</evidence>
<proteinExistence type="predicted"/>
<feature type="domain" description="PGG" evidence="7">
    <location>
        <begin position="45"/>
        <end position="89"/>
    </location>
</feature>
<comment type="caution">
    <text evidence="8">The sequence shown here is derived from an EMBL/GenBank/DDBJ whole genome shotgun (WGS) entry which is preliminary data.</text>
</comment>
<accession>A0A438FX98</accession>
<reference evidence="8 9" key="1">
    <citation type="journal article" date="2018" name="PLoS Genet.">
        <title>Population sequencing reveals clonal diversity and ancestral inbreeding in the grapevine cultivar Chardonnay.</title>
        <authorList>
            <person name="Roach M.J."/>
            <person name="Johnson D.L."/>
            <person name="Bohlmann J."/>
            <person name="van Vuuren H.J."/>
            <person name="Jones S.J."/>
            <person name="Pretorius I.S."/>
            <person name="Schmidt S.A."/>
            <person name="Borneman A.R."/>
        </authorList>
    </citation>
    <scope>NUCLEOTIDE SEQUENCE [LARGE SCALE GENOMIC DNA]</scope>
    <source>
        <strain evidence="9">cv. Chardonnay</strain>
        <tissue evidence="8">Leaf</tissue>
    </source>
</reference>
<evidence type="ECO:0000256" key="1">
    <source>
        <dbReference type="ARBA" id="ARBA00004141"/>
    </source>
</evidence>
<dbReference type="PANTHER" id="PTHR24186">
    <property type="entry name" value="PROTEIN PHOSPHATASE 1 REGULATORY SUBUNIT"/>
    <property type="match status" value="1"/>
</dbReference>
<organism evidence="8 9">
    <name type="scientific">Vitis vinifera</name>
    <name type="common">Grape</name>
    <dbReference type="NCBI Taxonomy" id="29760"/>
    <lineage>
        <taxon>Eukaryota</taxon>
        <taxon>Viridiplantae</taxon>
        <taxon>Streptophyta</taxon>
        <taxon>Embryophyta</taxon>
        <taxon>Tracheophyta</taxon>
        <taxon>Spermatophyta</taxon>
        <taxon>Magnoliopsida</taxon>
        <taxon>eudicotyledons</taxon>
        <taxon>Gunneridae</taxon>
        <taxon>Pentapetalae</taxon>
        <taxon>rosids</taxon>
        <taxon>Vitales</taxon>
        <taxon>Vitaceae</taxon>
        <taxon>Viteae</taxon>
        <taxon>Vitis</taxon>
    </lineage>
</organism>
<dbReference type="Pfam" id="PF13962">
    <property type="entry name" value="PGG"/>
    <property type="match status" value="1"/>
</dbReference>
<evidence type="ECO:0000259" key="7">
    <source>
        <dbReference type="Pfam" id="PF13962"/>
    </source>
</evidence>
<comment type="subcellular location">
    <subcellularLocation>
        <location evidence="1">Membrane</location>
        <topology evidence="1">Multi-pass membrane protein</topology>
    </subcellularLocation>
</comment>
<evidence type="ECO:0000313" key="9">
    <source>
        <dbReference type="Proteomes" id="UP000288805"/>
    </source>
</evidence>
<dbReference type="GO" id="GO:0016020">
    <property type="term" value="C:membrane"/>
    <property type="evidence" value="ECO:0007669"/>
    <property type="project" value="UniProtKB-SubCell"/>
</dbReference>
<dbReference type="Proteomes" id="UP000288805">
    <property type="component" value="Unassembled WGS sequence"/>
</dbReference>
<keyword evidence="3" id="KW-0677">Repeat</keyword>
<keyword evidence="2" id="KW-0812">Transmembrane</keyword>
<sequence length="124" mass="13723">MPKKKTFFLIWDGRSSRFSIRPLGSLEIKEESISNESKDSEAISKINKTIKSHMIVAALIGTVTFATGFTLPGDCIQDKGNNQGMAVLSFPTNGTMDQNELMATVGFLKANNKLETQTNTEDFW</sequence>
<evidence type="ECO:0000256" key="2">
    <source>
        <dbReference type="ARBA" id="ARBA00022692"/>
    </source>
</evidence>
<evidence type="ECO:0000256" key="6">
    <source>
        <dbReference type="ARBA" id="ARBA00023136"/>
    </source>
</evidence>
<protein>
    <recommendedName>
        <fullName evidence="7">PGG domain-containing protein</fullName>
    </recommendedName>
</protein>
<keyword evidence="4" id="KW-1133">Transmembrane helix</keyword>
<dbReference type="AlphaFoldDB" id="A0A438FX98"/>
<keyword evidence="6" id="KW-0472">Membrane</keyword>
<dbReference type="EMBL" id="QGNW01000719">
    <property type="protein sequence ID" value="RVW64535.1"/>
    <property type="molecule type" value="Genomic_DNA"/>
</dbReference>
<dbReference type="PANTHER" id="PTHR24186:SF53">
    <property type="entry name" value="PGG DOMAIN-CONTAINING PROTEIN"/>
    <property type="match status" value="1"/>
</dbReference>
<evidence type="ECO:0000313" key="8">
    <source>
        <dbReference type="EMBL" id="RVW64535.1"/>
    </source>
</evidence>
<name>A0A438FX98_VITVI</name>
<keyword evidence="5" id="KW-0040">ANK repeat</keyword>
<evidence type="ECO:0000256" key="5">
    <source>
        <dbReference type="ARBA" id="ARBA00023043"/>
    </source>
</evidence>